<proteinExistence type="predicted"/>
<dbReference type="EMBL" id="CP129968">
    <property type="protein sequence ID" value="WKK80641.2"/>
    <property type="molecule type" value="Genomic_DNA"/>
</dbReference>
<feature type="domain" description="Response regulatory" evidence="5">
    <location>
        <begin position="8"/>
        <end position="126"/>
    </location>
</feature>
<dbReference type="PANTHER" id="PTHR43214:SF43">
    <property type="entry name" value="TWO-COMPONENT RESPONSE REGULATOR"/>
    <property type="match status" value="1"/>
</dbReference>
<dbReference type="InterPro" id="IPR039420">
    <property type="entry name" value="WalR-like"/>
</dbReference>
<protein>
    <submittedName>
        <fullName evidence="6">Response regulator transcription factor</fullName>
    </submittedName>
</protein>
<dbReference type="AlphaFoldDB" id="A0AA49GDX9"/>
<dbReference type="PANTHER" id="PTHR43214">
    <property type="entry name" value="TWO-COMPONENT RESPONSE REGULATOR"/>
    <property type="match status" value="1"/>
</dbReference>
<dbReference type="Pfam" id="PF00072">
    <property type="entry name" value="Response_reg"/>
    <property type="match status" value="1"/>
</dbReference>
<evidence type="ECO:0000259" key="5">
    <source>
        <dbReference type="PROSITE" id="PS50110"/>
    </source>
</evidence>
<dbReference type="Proteomes" id="UP001232019">
    <property type="component" value="Chromosome"/>
</dbReference>
<dbReference type="RefSeq" id="WP_322345939.1">
    <property type="nucleotide sequence ID" value="NZ_CP129968.2"/>
</dbReference>
<organism evidence="6">
    <name type="scientific">Marivirga arenosa</name>
    <dbReference type="NCBI Taxonomy" id="3059076"/>
    <lineage>
        <taxon>Bacteria</taxon>
        <taxon>Pseudomonadati</taxon>
        <taxon>Bacteroidota</taxon>
        <taxon>Cytophagia</taxon>
        <taxon>Cytophagales</taxon>
        <taxon>Marivirgaceae</taxon>
        <taxon>Marivirga</taxon>
    </lineage>
</organism>
<dbReference type="GO" id="GO:0003677">
    <property type="term" value="F:DNA binding"/>
    <property type="evidence" value="ECO:0007669"/>
    <property type="project" value="UniProtKB-KW"/>
</dbReference>
<dbReference type="InterPro" id="IPR011006">
    <property type="entry name" value="CheY-like_superfamily"/>
</dbReference>
<dbReference type="SMART" id="SM00421">
    <property type="entry name" value="HTH_LUXR"/>
    <property type="match status" value="1"/>
</dbReference>
<dbReference type="GO" id="GO:0000160">
    <property type="term" value="P:phosphorelay signal transduction system"/>
    <property type="evidence" value="ECO:0007669"/>
    <property type="project" value="InterPro"/>
</dbReference>
<accession>A0AA49GDX9</accession>
<dbReference type="CDD" id="cd06170">
    <property type="entry name" value="LuxR_C_like"/>
    <property type="match status" value="1"/>
</dbReference>
<evidence type="ECO:0000256" key="3">
    <source>
        <dbReference type="PROSITE-ProRule" id="PRU00169"/>
    </source>
</evidence>
<evidence type="ECO:0000313" key="6">
    <source>
        <dbReference type="EMBL" id="WKK80641.2"/>
    </source>
</evidence>
<dbReference type="KEGG" id="marp:QYS47_26640"/>
<dbReference type="SMART" id="SM00448">
    <property type="entry name" value="REC"/>
    <property type="match status" value="1"/>
</dbReference>
<feature type="domain" description="HTH luxR-type" evidence="4">
    <location>
        <begin position="155"/>
        <end position="220"/>
    </location>
</feature>
<evidence type="ECO:0000259" key="4">
    <source>
        <dbReference type="PROSITE" id="PS50043"/>
    </source>
</evidence>
<dbReference type="InterPro" id="IPR058245">
    <property type="entry name" value="NreC/VraR/RcsB-like_REC"/>
</dbReference>
<dbReference type="SUPFAM" id="SSF52172">
    <property type="entry name" value="CheY-like"/>
    <property type="match status" value="1"/>
</dbReference>
<dbReference type="GO" id="GO:0006355">
    <property type="term" value="P:regulation of DNA-templated transcription"/>
    <property type="evidence" value="ECO:0007669"/>
    <property type="project" value="InterPro"/>
</dbReference>
<dbReference type="InterPro" id="IPR016032">
    <property type="entry name" value="Sig_transdc_resp-reg_C-effctor"/>
</dbReference>
<dbReference type="PRINTS" id="PR00038">
    <property type="entry name" value="HTHLUXR"/>
</dbReference>
<reference evidence="6" key="1">
    <citation type="submission" date="2023-08" db="EMBL/GenBank/DDBJ databases">
        <title>Comparative genomics and taxonomic characterization of three novel marine species of genus Marivirga.</title>
        <authorList>
            <person name="Muhammad N."/>
            <person name="Kim S.-G."/>
        </authorList>
    </citation>
    <scope>NUCLEOTIDE SEQUENCE</scope>
    <source>
        <strain evidence="6">BKB1-2</strain>
    </source>
</reference>
<dbReference type="CDD" id="cd17535">
    <property type="entry name" value="REC_NarL-like"/>
    <property type="match status" value="1"/>
</dbReference>
<gene>
    <name evidence="6" type="ORF">QYS47_26640</name>
</gene>
<dbReference type="Gene3D" id="3.40.50.2300">
    <property type="match status" value="1"/>
</dbReference>
<evidence type="ECO:0000256" key="1">
    <source>
        <dbReference type="ARBA" id="ARBA00022553"/>
    </source>
</evidence>
<dbReference type="Pfam" id="PF00196">
    <property type="entry name" value="GerE"/>
    <property type="match status" value="1"/>
</dbReference>
<dbReference type="PROSITE" id="PS50043">
    <property type="entry name" value="HTH_LUXR_2"/>
    <property type="match status" value="1"/>
</dbReference>
<keyword evidence="1 3" id="KW-0597">Phosphoprotein</keyword>
<feature type="modified residue" description="4-aspartylphosphate" evidence="3">
    <location>
        <position position="61"/>
    </location>
</feature>
<name>A0AA49GDX9_9BACT</name>
<evidence type="ECO:0000256" key="2">
    <source>
        <dbReference type="ARBA" id="ARBA00023125"/>
    </source>
</evidence>
<dbReference type="InterPro" id="IPR000792">
    <property type="entry name" value="Tscrpt_reg_LuxR_C"/>
</dbReference>
<keyword evidence="2" id="KW-0238">DNA-binding</keyword>
<dbReference type="PROSITE" id="PS50110">
    <property type="entry name" value="RESPONSE_REGULATORY"/>
    <property type="match status" value="1"/>
</dbReference>
<dbReference type="InterPro" id="IPR001789">
    <property type="entry name" value="Sig_transdc_resp-reg_receiver"/>
</dbReference>
<dbReference type="SUPFAM" id="SSF46894">
    <property type="entry name" value="C-terminal effector domain of the bipartite response regulators"/>
    <property type="match status" value="1"/>
</dbReference>
<sequence length="221" mass="24782">MINKNQVNVFLVDDHQIVRNGIRALLSDNENINIIGEAANGKEAIPSIQEIASKIKVVIMDISMPEMDGVETTRYLKKHFPKLNVLALSIHDDEPYIVSMLEAAALGYILKTTEKKELIQAVCSVAKGKSYFDKESSVKLAHHFTSKNNTKEKSKPTSFIHLTNREKEVLTLIAAEFTNTEIAKKLFLSPRTVDSHRRNLLQKLNAKNTAGLVKYALTHTL</sequence>